<keyword evidence="2" id="KW-0805">Transcription regulation</keyword>
<dbReference type="PATRIC" id="fig|1440763.5.peg.645"/>
<dbReference type="InterPro" id="IPR005119">
    <property type="entry name" value="LysR_subst-bd"/>
</dbReference>
<comment type="similarity">
    <text evidence="1">Belongs to the LysR transcriptional regulatory family.</text>
</comment>
<organism evidence="5 6">
    <name type="scientific">Luteibacter rhizovicinus DSM 16549</name>
    <dbReference type="NCBI Taxonomy" id="1440763"/>
    <lineage>
        <taxon>Bacteria</taxon>
        <taxon>Pseudomonadati</taxon>
        <taxon>Pseudomonadota</taxon>
        <taxon>Gammaproteobacteria</taxon>
        <taxon>Lysobacterales</taxon>
        <taxon>Rhodanobacteraceae</taxon>
        <taxon>Luteibacter</taxon>
    </lineage>
</organism>
<accession>A0A0G9HEJ7</accession>
<evidence type="ECO:0000256" key="1">
    <source>
        <dbReference type="ARBA" id="ARBA00009437"/>
    </source>
</evidence>
<keyword evidence="3" id="KW-0238">DNA-binding</keyword>
<dbReference type="OrthoDB" id="9810065at2"/>
<dbReference type="GO" id="GO:0003700">
    <property type="term" value="F:DNA-binding transcription factor activity"/>
    <property type="evidence" value="ECO:0007669"/>
    <property type="project" value="InterPro"/>
</dbReference>
<reference evidence="6" key="1">
    <citation type="submission" date="2016-09" db="EMBL/GenBank/DDBJ databases">
        <authorList>
            <person name="Lysoe E."/>
        </authorList>
    </citation>
    <scope>NUCLEOTIDE SEQUENCE [LARGE SCALE GENOMIC DNA]</scope>
    <source>
        <strain evidence="6">LJ96T</strain>
    </source>
</reference>
<dbReference type="PANTHER" id="PTHR30537:SF5">
    <property type="entry name" value="HTH-TYPE TRANSCRIPTIONAL ACTIVATOR TTDR-RELATED"/>
    <property type="match status" value="1"/>
</dbReference>
<dbReference type="FunFam" id="1.10.10.10:FF:000001">
    <property type="entry name" value="LysR family transcriptional regulator"/>
    <property type="match status" value="1"/>
</dbReference>
<dbReference type="RefSeq" id="WP_046966598.1">
    <property type="nucleotide sequence ID" value="NZ_CP017480.1"/>
</dbReference>
<dbReference type="Proteomes" id="UP000182987">
    <property type="component" value="Chromosome"/>
</dbReference>
<dbReference type="AlphaFoldDB" id="A0A0G9HEJ7"/>
<protein>
    <submittedName>
        <fullName evidence="5">LysR family transcriptional regulator</fullName>
    </submittedName>
</protein>
<dbReference type="InterPro" id="IPR058163">
    <property type="entry name" value="LysR-type_TF_proteobact-type"/>
</dbReference>
<proteinExistence type="inferred from homology"/>
<dbReference type="EMBL" id="CP017480">
    <property type="protein sequence ID" value="APG05345.1"/>
    <property type="molecule type" value="Genomic_DNA"/>
</dbReference>
<dbReference type="CDD" id="cd08422">
    <property type="entry name" value="PBP2_CrgA_like"/>
    <property type="match status" value="1"/>
</dbReference>
<keyword evidence="4" id="KW-0804">Transcription</keyword>
<dbReference type="GO" id="GO:0043565">
    <property type="term" value="F:sequence-specific DNA binding"/>
    <property type="evidence" value="ECO:0007669"/>
    <property type="project" value="TreeGrafter"/>
</dbReference>
<sequence>MKPHRLGDIAAFVAVVKAGSLTGATASLELTRSAIGKSIVRLETQLGVRLLNRTTRRLSLTDEGAVVYARWRQILDELEDVDATMALRRSEPTGTLKFLMPPTFGQRHVLPVLNDYLRQWPGLRAELWFTDRFVDLVEDGFDLAIRIGAPKEDSQMLTRTVAWRQFIVCASPDYLAKRGTPQTPHELIDHDTIMYAVGEQPRPWRLHTDDGPHAYEGPARLDIDSYEVMRELALAGFGLTFLPNYLLADELRAGTLVEVLRDHRPPPDPIRLVYPSRRHLAPRTRAFIDLLAQRWESAAPWDD</sequence>
<evidence type="ECO:0000256" key="2">
    <source>
        <dbReference type="ARBA" id="ARBA00023015"/>
    </source>
</evidence>
<evidence type="ECO:0000313" key="6">
    <source>
        <dbReference type="Proteomes" id="UP000182987"/>
    </source>
</evidence>
<dbReference type="KEGG" id="lrz:BJI69_16515"/>
<keyword evidence="6" id="KW-1185">Reference proteome</keyword>
<dbReference type="Gene3D" id="3.40.190.290">
    <property type="match status" value="1"/>
</dbReference>
<evidence type="ECO:0000313" key="5">
    <source>
        <dbReference type="EMBL" id="APG05345.1"/>
    </source>
</evidence>
<name>A0A0G9HEJ7_9GAMM</name>
<dbReference type="STRING" id="1440763.BJI69_16515"/>
<gene>
    <name evidence="5" type="ORF">BJI69_16515</name>
</gene>
<evidence type="ECO:0000256" key="3">
    <source>
        <dbReference type="ARBA" id="ARBA00023125"/>
    </source>
</evidence>
<dbReference type="Pfam" id="PF00126">
    <property type="entry name" value="HTH_1"/>
    <property type="match status" value="1"/>
</dbReference>
<dbReference type="InterPro" id="IPR036388">
    <property type="entry name" value="WH-like_DNA-bd_sf"/>
</dbReference>
<dbReference type="SUPFAM" id="SSF46785">
    <property type="entry name" value="Winged helix' DNA-binding domain"/>
    <property type="match status" value="1"/>
</dbReference>
<dbReference type="InterPro" id="IPR000847">
    <property type="entry name" value="LysR_HTH_N"/>
</dbReference>
<dbReference type="GO" id="GO:0006351">
    <property type="term" value="P:DNA-templated transcription"/>
    <property type="evidence" value="ECO:0007669"/>
    <property type="project" value="TreeGrafter"/>
</dbReference>
<dbReference type="Gene3D" id="1.10.10.10">
    <property type="entry name" value="Winged helix-like DNA-binding domain superfamily/Winged helix DNA-binding domain"/>
    <property type="match status" value="1"/>
</dbReference>
<evidence type="ECO:0000256" key="4">
    <source>
        <dbReference type="ARBA" id="ARBA00023163"/>
    </source>
</evidence>
<dbReference type="PROSITE" id="PS50931">
    <property type="entry name" value="HTH_LYSR"/>
    <property type="match status" value="1"/>
</dbReference>
<dbReference type="InterPro" id="IPR036390">
    <property type="entry name" value="WH_DNA-bd_sf"/>
</dbReference>
<dbReference type="Pfam" id="PF03466">
    <property type="entry name" value="LysR_substrate"/>
    <property type="match status" value="1"/>
</dbReference>
<dbReference type="PANTHER" id="PTHR30537">
    <property type="entry name" value="HTH-TYPE TRANSCRIPTIONAL REGULATOR"/>
    <property type="match status" value="1"/>
</dbReference>
<dbReference type="SUPFAM" id="SSF53850">
    <property type="entry name" value="Periplasmic binding protein-like II"/>
    <property type="match status" value="1"/>
</dbReference>